<dbReference type="AlphaFoldDB" id="A0A210Q450"/>
<dbReference type="Pfam" id="PF01582">
    <property type="entry name" value="TIR"/>
    <property type="match status" value="1"/>
</dbReference>
<evidence type="ECO:0000256" key="3">
    <source>
        <dbReference type="ARBA" id="ARBA00022729"/>
    </source>
</evidence>
<dbReference type="GO" id="GO:0002224">
    <property type="term" value="P:toll-like receptor signaling pathway"/>
    <property type="evidence" value="ECO:0007669"/>
    <property type="project" value="TreeGrafter"/>
</dbReference>
<evidence type="ECO:0000256" key="2">
    <source>
        <dbReference type="ARBA" id="ARBA00022692"/>
    </source>
</evidence>
<keyword evidence="8" id="KW-0675">Receptor</keyword>
<comment type="subcellular location">
    <subcellularLocation>
        <location evidence="1">Membrane</location>
    </subcellularLocation>
</comment>
<keyword evidence="9" id="KW-1185">Reference proteome</keyword>
<evidence type="ECO:0000256" key="4">
    <source>
        <dbReference type="ARBA" id="ARBA00022989"/>
    </source>
</evidence>
<reference evidence="8 9" key="1">
    <citation type="journal article" date="2017" name="Nat. Ecol. Evol.">
        <title>Scallop genome provides insights into evolution of bilaterian karyotype and development.</title>
        <authorList>
            <person name="Wang S."/>
            <person name="Zhang J."/>
            <person name="Jiao W."/>
            <person name="Li J."/>
            <person name="Xun X."/>
            <person name="Sun Y."/>
            <person name="Guo X."/>
            <person name="Huan P."/>
            <person name="Dong B."/>
            <person name="Zhang L."/>
            <person name="Hu X."/>
            <person name="Sun X."/>
            <person name="Wang J."/>
            <person name="Zhao C."/>
            <person name="Wang Y."/>
            <person name="Wang D."/>
            <person name="Huang X."/>
            <person name="Wang R."/>
            <person name="Lv J."/>
            <person name="Li Y."/>
            <person name="Zhang Z."/>
            <person name="Liu B."/>
            <person name="Lu W."/>
            <person name="Hui Y."/>
            <person name="Liang J."/>
            <person name="Zhou Z."/>
            <person name="Hou R."/>
            <person name="Li X."/>
            <person name="Liu Y."/>
            <person name="Li H."/>
            <person name="Ning X."/>
            <person name="Lin Y."/>
            <person name="Zhao L."/>
            <person name="Xing Q."/>
            <person name="Dou J."/>
            <person name="Li Y."/>
            <person name="Mao J."/>
            <person name="Guo H."/>
            <person name="Dou H."/>
            <person name="Li T."/>
            <person name="Mu C."/>
            <person name="Jiang W."/>
            <person name="Fu Q."/>
            <person name="Fu X."/>
            <person name="Miao Y."/>
            <person name="Liu J."/>
            <person name="Yu Q."/>
            <person name="Li R."/>
            <person name="Liao H."/>
            <person name="Li X."/>
            <person name="Kong Y."/>
            <person name="Jiang Z."/>
            <person name="Chourrout D."/>
            <person name="Li R."/>
            <person name="Bao Z."/>
        </authorList>
    </citation>
    <scope>NUCLEOTIDE SEQUENCE [LARGE SCALE GENOMIC DNA]</scope>
    <source>
        <strain evidence="8 9">PY_sf001</strain>
    </source>
</reference>
<dbReference type="PANTHER" id="PTHR24365">
    <property type="entry name" value="TOLL-LIKE RECEPTOR"/>
    <property type="match status" value="1"/>
</dbReference>
<dbReference type="GO" id="GO:0005886">
    <property type="term" value="C:plasma membrane"/>
    <property type="evidence" value="ECO:0007669"/>
    <property type="project" value="TreeGrafter"/>
</dbReference>
<keyword evidence="5 6" id="KW-0472">Membrane</keyword>
<evidence type="ECO:0000256" key="1">
    <source>
        <dbReference type="ARBA" id="ARBA00004370"/>
    </source>
</evidence>
<keyword evidence="3" id="KW-0732">Signal</keyword>
<dbReference type="GO" id="GO:0038023">
    <property type="term" value="F:signaling receptor activity"/>
    <property type="evidence" value="ECO:0007669"/>
    <property type="project" value="TreeGrafter"/>
</dbReference>
<organism evidence="8 9">
    <name type="scientific">Mizuhopecten yessoensis</name>
    <name type="common">Japanese scallop</name>
    <name type="synonym">Patinopecten yessoensis</name>
    <dbReference type="NCBI Taxonomy" id="6573"/>
    <lineage>
        <taxon>Eukaryota</taxon>
        <taxon>Metazoa</taxon>
        <taxon>Spiralia</taxon>
        <taxon>Lophotrochozoa</taxon>
        <taxon>Mollusca</taxon>
        <taxon>Bivalvia</taxon>
        <taxon>Autobranchia</taxon>
        <taxon>Pteriomorphia</taxon>
        <taxon>Pectinida</taxon>
        <taxon>Pectinoidea</taxon>
        <taxon>Pectinidae</taxon>
        <taxon>Mizuhopecten</taxon>
    </lineage>
</organism>
<dbReference type="Gene3D" id="3.40.50.10140">
    <property type="entry name" value="Toll/interleukin-1 receptor homology (TIR) domain"/>
    <property type="match status" value="1"/>
</dbReference>
<evidence type="ECO:0000256" key="6">
    <source>
        <dbReference type="SAM" id="Phobius"/>
    </source>
</evidence>
<dbReference type="STRING" id="6573.A0A210Q450"/>
<dbReference type="InterPro" id="IPR000157">
    <property type="entry name" value="TIR_dom"/>
</dbReference>
<accession>A0A210Q450</accession>
<feature type="domain" description="TIR" evidence="7">
    <location>
        <begin position="58"/>
        <end position="128"/>
    </location>
</feature>
<comment type="caution">
    <text evidence="8">The sequence shown here is derived from an EMBL/GenBank/DDBJ whole genome shotgun (WGS) entry which is preliminary data.</text>
</comment>
<dbReference type="PANTHER" id="PTHR24365:SF530">
    <property type="entry name" value="MSTPROX-RELATED"/>
    <property type="match status" value="1"/>
</dbReference>
<keyword evidence="4 6" id="KW-1133">Transmembrane helix</keyword>
<dbReference type="EMBL" id="NEDP02005089">
    <property type="protein sequence ID" value="OWF43502.1"/>
    <property type="molecule type" value="Genomic_DNA"/>
</dbReference>
<evidence type="ECO:0000313" key="8">
    <source>
        <dbReference type="EMBL" id="OWF43502.1"/>
    </source>
</evidence>
<feature type="transmembrane region" description="Helical" evidence="6">
    <location>
        <begin position="6"/>
        <end position="26"/>
    </location>
</feature>
<evidence type="ECO:0000259" key="7">
    <source>
        <dbReference type="PROSITE" id="PS50104"/>
    </source>
</evidence>
<evidence type="ECO:0000256" key="5">
    <source>
        <dbReference type="ARBA" id="ARBA00023136"/>
    </source>
</evidence>
<dbReference type="SUPFAM" id="SSF52200">
    <property type="entry name" value="Toll/Interleukin receptor TIR domain"/>
    <property type="match status" value="1"/>
</dbReference>
<evidence type="ECO:0000313" key="9">
    <source>
        <dbReference type="Proteomes" id="UP000242188"/>
    </source>
</evidence>
<gene>
    <name evidence="8" type="ORF">KP79_PYT04150</name>
</gene>
<keyword evidence="2 6" id="KW-0812">Transmembrane</keyword>
<dbReference type="PRINTS" id="PR01537">
    <property type="entry name" value="INTRLKN1R1F"/>
</dbReference>
<dbReference type="PROSITE" id="PS50104">
    <property type="entry name" value="TIR"/>
    <property type="match status" value="1"/>
</dbReference>
<name>A0A210Q450_MIZYE</name>
<dbReference type="Proteomes" id="UP000242188">
    <property type="component" value="Unassembled WGS sequence"/>
</dbReference>
<dbReference type="InterPro" id="IPR035897">
    <property type="entry name" value="Toll_tir_struct_dom_sf"/>
</dbReference>
<protein>
    <submittedName>
        <fullName evidence="8">Toll-like receptor 2</fullName>
    </submittedName>
</protein>
<sequence>MERDCASYVVTAIVLSVSVVVGGLGYRYRWTLRYVYYMTKNKFVLNDHVRNCQDILVYTYDAFLSHAEEDSDFVTGDLLRNMEEINQLNICLHKRDFIPGRDIAGNVTNAIHNSRRTVVILSPDFLRS</sequence>
<proteinExistence type="predicted"/>